<gene>
    <name evidence="2" type="ORF">LZ496_01960</name>
</gene>
<reference evidence="2 3" key="1">
    <citation type="submission" date="2022-05" db="EMBL/GenBank/DDBJ databases">
        <authorList>
            <person name="Jo J.-H."/>
            <person name="Im W.-T."/>
        </authorList>
    </citation>
    <scope>NUCLEOTIDE SEQUENCE [LARGE SCALE GENOMIC DNA]</scope>
    <source>
        <strain evidence="2 3">NSE70-1</strain>
    </source>
</reference>
<name>A0ABT0RRA8_9SPHN</name>
<sequence length="318" mass="34145">MRLSYPLAAIPLFISAAALPAAQQNSGKTIIVKGTRIDPGQARERAVDFVKRTGVAQGQQQVARWVVPVCIKAIGLNTPQAVRVEDLMLDIAYEANMPVAGPGCEPNVTVSFAPDAGEVVRQIYARKPNQLREASRTEKEQLLNGTAPVRWWYATEMVDREGVKSNNISPGWIGAGEGSGVPGNAVTSAVSVGGEGDMTSTQQYNSGSNVRTPTVRSLYGATVIVDAPKAGAAPIDAIAAYAAMVAFAEMSATNPPPDSILSLFQTDSVETNLTDWDMAFLKSLYRMPLDRRTRIQRGHLVEALLDERLPKANQAKKP</sequence>
<proteinExistence type="predicted"/>
<evidence type="ECO:0000313" key="3">
    <source>
        <dbReference type="Proteomes" id="UP001203410"/>
    </source>
</evidence>
<evidence type="ECO:0000313" key="2">
    <source>
        <dbReference type="EMBL" id="MCL6697550.1"/>
    </source>
</evidence>
<feature type="chain" id="PRO_5046467044" evidence="1">
    <location>
        <begin position="22"/>
        <end position="318"/>
    </location>
</feature>
<organism evidence="2 3">
    <name type="scientific">Sphingomonas caseinilyticus</name>
    <dbReference type="NCBI Taxonomy" id="2908205"/>
    <lineage>
        <taxon>Bacteria</taxon>
        <taxon>Pseudomonadati</taxon>
        <taxon>Pseudomonadota</taxon>
        <taxon>Alphaproteobacteria</taxon>
        <taxon>Sphingomonadales</taxon>
        <taxon>Sphingomonadaceae</taxon>
        <taxon>Sphingomonas</taxon>
    </lineage>
</organism>
<keyword evidence="1" id="KW-0732">Signal</keyword>
<evidence type="ECO:0000256" key="1">
    <source>
        <dbReference type="SAM" id="SignalP"/>
    </source>
</evidence>
<accession>A0ABT0RRA8</accession>
<comment type="caution">
    <text evidence="2">The sequence shown here is derived from an EMBL/GenBank/DDBJ whole genome shotgun (WGS) entry which is preliminary data.</text>
</comment>
<dbReference type="RefSeq" id="WP_249902911.1">
    <property type="nucleotide sequence ID" value="NZ_JAMGBA010000001.1"/>
</dbReference>
<feature type="signal peptide" evidence="1">
    <location>
        <begin position="1"/>
        <end position="21"/>
    </location>
</feature>
<protein>
    <submittedName>
        <fullName evidence="2">Uncharacterized protein</fullName>
    </submittedName>
</protein>
<dbReference type="EMBL" id="JAMGBA010000001">
    <property type="protein sequence ID" value="MCL6697550.1"/>
    <property type="molecule type" value="Genomic_DNA"/>
</dbReference>
<keyword evidence="3" id="KW-1185">Reference proteome</keyword>
<dbReference type="Proteomes" id="UP001203410">
    <property type="component" value="Unassembled WGS sequence"/>
</dbReference>